<feature type="transmembrane region" description="Helical" evidence="1">
    <location>
        <begin position="181"/>
        <end position="211"/>
    </location>
</feature>
<dbReference type="PANTHER" id="PTHR32251:SF17">
    <property type="entry name" value="STEROID 5-ALPHA REDUCTASE C-TERMINAL DOMAIN-CONTAINING PROTEIN"/>
    <property type="match status" value="1"/>
</dbReference>
<dbReference type="RefSeq" id="WP_185692058.1">
    <property type="nucleotide sequence ID" value="NZ_JACHVA010000052.1"/>
</dbReference>
<dbReference type="InterPro" id="IPR010721">
    <property type="entry name" value="UstE-like"/>
</dbReference>
<dbReference type="Gene3D" id="1.20.120.1630">
    <property type="match status" value="1"/>
</dbReference>
<feature type="transmembrane region" description="Helical" evidence="1">
    <location>
        <begin position="66"/>
        <end position="86"/>
    </location>
</feature>
<comment type="caution">
    <text evidence="2">The sequence shown here is derived from an EMBL/GenBank/DDBJ whole genome shotgun (WGS) entry which is preliminary data.</text>
</comment>
<proteinExistence type="predicted"/>
<protein>
    <submittedName>
        <fullName evidence="2">DUF1295 domain-containing protein</fullName>
    </submittedName>
</protein>
<feature type="transmembrane region" description="Helical" evidence="1">
    <location>
        <begin position="23"/>
        <end position="46"/>
    </location>
</feature>
<feature type="transmembrane region" description="Helical" evidence="1">
    <location>
        <begin position="98"/>
        <end position="117"/>
    </location>
</feature>
<organism evidence="2 3">
    <name type="scientific">Puniceicoccus vermicola</name>
    <dbReference type="NCBI Taxonomy" id="388746"/>
    <lineage>
        <taxon>Bacteria</taxon>
        <taxon>Pseudomonadati</taxon>
        <taxon>Verrucomicrobiota</taxon>
        <taxon>Opitutia</taxon>
        <taxon>Puniceicoccales</taxon>
        <taxon>Puniceicoccaceae</taxon>
        <taxon>Puniceicoccus</taxon>
    </lineage>
</organism>
<reference evidence="2 3" key="1">
    <citation type="submission" date="2020-07" db="EMBL/GenBank/DDBJ databases">
        <authorList>
            <person name="Feng X."/>
        </authorList>
    </citation>
    <scope>NUCLEOTIDE SEQUENCE [LARGE SCALE GENOMIC DNA]</scope>
    <source>
        <strain evidence="2 3">JCM14086</strain>
    </source>
</reference>
<name>A0A7X1AWM4_9BACT</name>
<dbReference type="EMBL" id="JACHVA010000052">
    <property type="protein sequence ID" value="MBC2601343.1"/>
    <property type="molecule type" value="Genomic_DNA"/>
</dbReference>
<dbReference type="PROSITE" id="PS50244">
    <property type="entry name" value="S5A_REDUCTASE"/>
    <property type="match status" value="1"/>
</dbReference>
<keyword evidence="1" id="KW-0472">Membrane</keyword>
<keyword evidence="3" id="KW-1185">Reference proteome</keyword>
<dbReference type="PANTHER" id="PTHR32251">
    <property type="entry name" value="3-OXO-5-ALPHA-STEROID 4-DEHYDROGENASE"/>
    <property type="match status" value="1"/>
</dbReference>
<dbReference type="Proteomes" id="UP000525652">
    <property type="component" value="Unassembled WGS sequence"/>
</dbReference>
<sequence length="241" mass="27318">MITKDTEQGGVDRSHGKSTPEKAVFILGHLSILLLGVWLSQLGGFSFICEAMGISSQLSDPTRADILLACMFLYWARHTFTVTYLLTRRLAWSEVLGLLFFFAFFELGLLLVGGGAFREAPTALGKLDVFALCLLLTGSLLNSLSELQRKRWKSNPENKGHCYTKGLFQYSMHINYFGDTLLFLGWCLLAANLWTLILPAFMAASFVFYHIPALDSYLEKRYGEEFRVYSQKTKKFVPFLY</sequence>
<evidence type="ECO:0000256" key="1">
    <source>
        <dbReference type="SAM" id="Phobius"/>
    </source>
</evidence>
<evidence type="ECO:0000313" key="2">
    <source>
        <dbReference type="EMBL" id="MBC2601343.1"/>
    </source>
</evidence>
<keyword evidence="1" id="KW-0812">Transmembrane</keyword>
<keyword evidence="1" id="KW-1133">Transmembrane helix</keyword>
<accession>A0A7X1AWM4</accession>
<dbReference type="AlphaFoldDB" id="A0A7X1AWM4"/>
<feature type="transmembrane region" description="Helical" evidence="1">
    <location>
        <begin position="123"/>
        <end position="144"/>
    </location>
</feature>
<evidence type="ECO:0000313" key="3">
    <source>
        <dbReference type="Proteomes" id="UP000525652"/>
    </source>
</evidence>
<gene>
    <name evidence="2" type="ORF">H5P30_06090</name>
</gene>
<dbReference type="GO" id="GO:0016020">
    <property type="term" value="C:membrane"/>
    <property type="evidence" value="ECO:0007669"/>
    <property type="project" value="TreeGrafter"/>
</dbReference>
<dbReference type="Pfam" id="PF06966">
    <property type="entry name" value="DUF1295"/>
    <property type="match status" value="1"/>
</dbReference>